<dbReference type="EC" id="3.-.-.-" evidence="4"/>
<proteinExistence type="predicted"/>
<dbReference type="InterPro" id="IPR002933">
    <property type="entry name" value="Peptidase_M20"/>
</dbReference>
<dbReference type="InterPro" id="IPR017439">
    <property type="entry name" value="Amidohydrolase"/>
</dbReference>
<dbReference type="Gene3D" id="3.40.630.10">
    <property type="entry name" value="Zn peptidases"/>
    <property type="match status" value="1"/>
</dbReference>
<dbReference type="PANTHER" id="PTHR11014">
    <property type="entry name" value="PEPTIDASE M20 FAMILY MEMBER"/>
    <property type="match status" value="1"/>
</dbReference>
<dbReference type="PANTHER" id="PTHR11014:SF63">
    <property type="entry name" value="METALLOPEPTIDASE, PUTATIVE (AFU_ORTHOLOGUE AFUA_6G09600)-RELATED"/>
    <property type="match status" value="1"/>
</dbReference>
<gene>
    <name evidence="4" type="primary">yxeP_2</name>
    <name evidence="4" type="ORF">TBK1r_72700</name>
</gene>
<evidence type="ECO:0000259" key="3">
    <source>
        <dbReference type="Pfam" id="PF07687"/>
    </source>
</evidence>
<dbReference type="NCBIfam" id="TIGR01891">
    <property type="entry name" value="amidohydrolases"/>
    <property type="match status" value="1"/>
</dbReference>
<evidence type="ECO:0000313" key="4">
    <source>
        <dbReference type="EMBL" id="QDV88238.1"/>
    </source>
</evidence>
<evidence type="ECO:0000256" key="2">
    <source>
        <dbReference type="SAM" id="MobiDB-lite"/>
    </source>
</evidence>
<feature type="domain" description="Peptidase M20 dimerisation" evidence="3">
    <location>
        <begin position="221"/>
        <end position="314"/>
    </location>
</feature>
<dbReference type="SUPFAM" id="SSF55031">
    <property type="entry name" value="Bacterial exopeptidase dimerisation domain"/>
    <property type="match status" value="1"/>
</dbReference>
<accession>A0ABX5Y1T4</accession>
<reference evidence="4 5" key="1">
    <citation type="submission" date="2019-02" db="EMBL/GenBank/DDBJ databases">
        <title>Deep-cultivation of Planctomycetes and their phenomic and genomic characterization uncovers novel biology.</title>
        <authorList>
            <person name="Wiegand S."/>
            <person name="Jogler M."/>
            <person name="Boedeker C."/>
            <person name="Pinto D."/>
            <person name="Vollmers J."/>
            <person name="Rivas-Marin E."/>
            <person name="Kohn T."/>
            <person name="Peeters S.H."/>
            <person name="Heuer A."/>
            <person name="Rast P."/>
            <person name="Oberbeckmann S."/>
            <person name="Bunk B."/>
            <person name="Jeske O."/>
            <person name="Meyerdierks A."/>
            <person name="Storesund J.E."/>
            <person name="Kallscheuer N."/>
            <person name="Luecker S."/>
            <person name="Lage O.M."/>
            <person name="Pohl T."/>
            <person name="Merkel B.J."/>
            <person name="Hornburger P."/>
            <person name="Mueller R.-W."/>
            <person name="Bruemmer F."/>
            <person name="Labrenz M."/>
            <person name="Spormann A.M."/>
            <person name="Op den Camp H."/>
            <person name="Overmann J."/>
            <person name="Amann R."/>
            <person name="Jetten M.S.M."/>
            <person name="Mascher T."/>
            <person name="Medema M.H."/>
            <person name="Devos D.P."/>
            <person name="Kaster A.-K."/>
            <person name="Ovreas L."/>
            <person name="Rohde M."/>
            <person name="Galperin M.Y."/>
            <person name="Jogler C."/>
        </authorList>
    </citation>
    <scope>NUCLEOTIDE SEQUENCE [LARGE SCALE GENOMIC DNA]</scope>
    <source>
        <strain evidence="4 5">TBK1r</strain>
    </source>
</reference>
<evidence type="ECO:0000313" key="5">
    <source>
        <dbReference type="Proteomes" id="UP000318081"/>
    </source>
</evidence>
<dbReference type="GO" id="GO:0016787">
    <property type="term" value="F:hydrolase activity"/>
    <property type="evidence" value="ECO:0007669"/>
    <property type="project" value="UniProtKB-KW"/>
</dbReference>
<dbReference type="EMBL" id="CP036432">
    <property type="protein sequence ID" value="QDV88238.1"/>
    <property type="molecule type" value="Genomic_DNA"/>
</dbReference>
<dbReference type="InterPro" id="IPR036264">
    <property type="entry name" value="Bact_exopeptidase_dim_dom"/>
</dbReference>
<dbReference type="InterPro" id="IPR011650">
    <property type="entry name" value="Peptidase_M20_dimer"/>
</dbReference>
<dbReference type="Pfam" id="PF07687">
    <property type="entry name" value="M20_dimer"/>
    <property type="match status" value="1"/>
</dbReference>
<name>A0ABX5Y1T4_9BACT</name>
<dbReference type="PIRSF" id="PIRSF005962">
    <property type="entry name" value="Pept_M20D_amidohydro"/>
    <property type="match status" value="1"/>
</dbReference>
<keyword evidence="1 4" id="KW-0378">Hydrolase</keyword>
<dbReference type="Gene3D" id="3.30.70.360">
    <property type="match status" value="1"/>
</dbReference>
<feature type="region of interest" description="Disordered" evidence="2">
    <location>
        <begin position="1"/>
        <end position="20"/>
    </location>
</feature>
<sequence>MADPETAGSDTFGSETSRSDASHSEAWIEAINDAAKELGGGWIALRRYLHQHPELSGHETLTTQYLKTLLAKLDLPIRVAGDGRGLIADMVTDKALANHPRIAIRGDIDALPIQDEKSVAYHSTVDGVMHACGHDVHATVIVAAMQLLSQLQHTGRLPWPIAARAILQPAEETAEGALHMIHHHALADVGAVLALHVDPTRQVGCVGLREHAFTAACDMLEVRFIGSGGHAARPHLTNDPIDACTRWIQSAYRRVHRAINAHDTVVLSIGMIDAGHSPNVIPDTATIKGTLRSLSVEARRRTLEVLEDVGEATARETGCEVRLRLGSSAPGVMNDPALIRLLHDSAIQVLNPASVDWIDEPSMGSEDFSFYLEHVPGAMFRLGVAGDQVGGAPLHTGNFDVDEHAIAHAAKLFAASIINYFDPDR</sequence>
<dbReference type="Proteomes" id="UP000318081">
    <property type="component" value="Chromosome"/>
</dbReference>
<dbReference type="Pfam" id="PF01546">
    <property type="entry name" value="Peptidase_M20"/>
    <property type="match status" value="1"/>
</dbReference>
<organism evidence="4 5">
    <name type="scientific">Stieleria magnilauensis</name>
    <dbReference type="NCBI Taxonomy" id="2527963"/>
    <lineage>
        <taxon>Bacteria</taxon>
        <taxon>Pseudomonadati</taxon>
        <taxon>Planctomycetota</taxon>
        <taxon>Planctomycetia</taxon>
        <taxon>Pirellulales</taxon>
        <taxon>Pirellulaceae</taxon>
        <taxon>Stieleria</taxon>
    </lineage>
</organism>
<evidence type="ECO:0000256" key="1">
    <source>
        <dbReference type="ARBA" id="ARBA00022801"/>
    </source>
</evidence>
<protein>
    <submittedName>
        <fullName evidence="4">Hydrolase YxeP</fullName>
        <ecNumber evidence="4">3.-.-.-</ecNumber>
    </submittedName>
</protein>
<keyword evidence="5" id="KW-1185">Reference proteome</keyword>
<dbReference type="SUPFAM" id="SSF53187">
    <property type="entry name" value="Zn-dependent exopeptidases"/>
    <property type="match status" value="1"/>
</dbReference>
<dbReference type="RefSeq" id="WP_145220401.1">
    <property type="nucleotide sequence ID" value="NZ_CP036432.1"/>
</dbReference>